<proteinExistence type="predicted"/>
<organism evidence="1 2">
    <name type="scientific">Purpureocillium lilacinum</name>
    <name type="common">Paecilomyces lilacinus</name>
    <dbReference type="NCBI Taxonomy" id="33203"/>
    <lineage>
        <taxon>Eukaryota</taxon>
        <taxon>Fungi</taxon>
        <taxon>Dikarya</taxon>
        <taxon>Ascomycota</taxon>
        <taxon>Pezizomycotina</taxon>
        <taxon>Sordariomycetes</taxon>
        <taxon>Hypocreomycetidae</taxon>
        <taxon>Hypocreales</taxon>
        <taxon>Ophiocordycipitaceae</taxon>
        <taxon>Purpureocillium</taxon>
    </lineage>
</organism>
<dbReference type="EMBL" id="LSBH01000015">
    <property type="protein sequence ID" value="OAQ65567.1"/>
    <property type="molecule type" value="Genomic_DNA"/>
</dbReference>
<name>A0A179FJK2_PURLI</name>
<accession>A0A179FJK2</accession>
<protein>
    <submittedName>
        <fullName evidence="1">Uncharacterized protein</fullName>
    </submittedName>
</protein>
<evidence type="ECO:0000313" key="2">
    <source>
        <dbReference type="Proteomes" id="UP000078240"/>
    </source>
</evidence>
<reference evidence="1 2" key="1">
    <citation type="submission" date="2016-01" db="EMBL/GenBank/DDBJ databases">
        <title>Biosynthesis of antibiotic leucinostatins and their inhibition on Phytophthora in bio-control Purpureocillium lilacinum.</title>
        <authorList>
            <person name="Wang G."/>
            <person name="Liu Z."/>
            <person name="Lin R."/>
            <person name="Li E."/>
            <person name="Mao Z."/>
            <person name="Ling J."/>
            <person name="Yin W."/>
            <person name="Xie B."/>
        </authorList>
    </citation>
    <scope>NUCLEOTIDE SEQUENCE [LARGE SCALE GENOMIC DNA]</scope>
    <source>
        <strain evidence="1">PLBJ-1</strain>
    </source>
</reference>
<sequence length="104" mass="11151">MLKGCGCRRDSYTKGANLPQCFLVSHCGQFCLPHGVYSVQLIYRVGVVGHLWVLVPCEDLLPIVDQLLICGSAGEDLIHATTDGVLNLLFGVIASGRHIADSGK</sequence>
<comment type="caution">
    <text evidence="1">The sequence shown here is derived from an EMBL/GenBank/DDBJ whole genome shotgun (WGS) entry which is preliminary data.</text>
</comment>
<dbReference type="Proteomes" id="UP000078240">
    <property type="component" value="Unassembled WGS sequence"/>
</dbReference>
<dbReference type="AlphaFoldDB" id="A0A179FJK2"/>
<evidence type="ECO:0000313" key="1">
    <source>
        <dbReference type="EMBL" id="OAQ65567.1"/>
    </source>
</evidence>
<gene>
    <name evidence="1" type="ORF">VFPBJ_11197</name>
</gene>